<name>A0A7Y0AB07_9BACT</name>
<gene>
    <name evidence="2" type="ORF">HHL22_02480</name>
</gene>
<evidence type="ECO:0000313" key="3">
    <source>
        <dbReference type="Proteomes" id="UP000559626"/>
    </source>
</evidence>
<evidence type="ECO:0000313" key="2">
    <source>
        <dbReference type="EMBL" id="NML64061.1"/>
    </source>
</evidence>
<dbReference type="EMBL" id="JABBGH010000001">
    <property type="protein sequence ID" value="NML64061.1"/>
    <property type="molecule type" value="Genomic_DNA"/>
</dbReference>
<sequence length="141" mass="15689">MTLVFTITEVNRGLLLKYPYAALDGDLTITANDTTFFLESVALLDFALAVQHWLHSAAKTSVLLHFDYSPEDSTDNPVLYLTPLAIAHFAVHSAWVESPIAPVVSLPDVTAGFENFLLALNEYMQREYNVAFADIPLFKQP</sequence>
<evidence type="ECO:0000259" key="1">
    <source>
        <dbReference type="Pfam" id="PF25297"/>
    </source>
</evidence>
<proteinExistence type="predicted"/>
<protein>
    <recommendedName>
        <fullName evidence="1">DUF7878 domain-containing protein</fullName>
    </recommendedName>
</protein>
<keyword evidence="3" id="KW-1185">Reference proteome</keyword>
<organism evidence="2 3">
    <name type="scientific">Hymenobacter polaris</name>
    <dbReference type="NCBI Taxonomy" id="2682546"/>
    <lineage>
        <taxon>Bacteria</taxon>
        <taxon>Pseudomonadati</taxon>
        <taxon>Bacteroidota</taxon>
        <taxon>Cytophagia</taxon>
        <taxon>Cytophagales</taxon>
        <taxon>Hymenobacteraceae</taxon>
        <taxon>Hymenobacter</taxon>
    </lineage>
</organism>
<dbReference type="Proteomes" id="UP000559626">
    <property type="component" value="Unassembled WGS sequence"/>
</dbReference>
<dbReference type="InterPro" id="IPR057200">
    <property type="entry name" value="DUF7878"/>
</dbReference>
<accession>A0A7Y0AB07</accession>
<comment type="caution">
    <text evidence="2">The sequence shown here is derived from an EMBL/GenBank/DDBJ whole genome shotgun (WGS) entry which is preliminary data.</text>
</comment>
<dbReference type="Pfam" id="PF25297">
    <property type="entry name" value="DUF7878"/>
    <property type="match status" value="1"/>
</dbReference>
<dbReference type="AlphaFoldDB" id="A0A7Y0AB07"/>
<dbReference type="RefSeq" id="WP_169529386.1">
    <property type="nucleotide sequence ID" value="NZ_JABBGH010000001.1"/>
</dbReference>
<feature type="domain" description="DUF7878" evidence="1">
    <location>
        <begin position="16"/>
        <end position="125"/>
    </location>
</feature>
<reference evidence="2 3" key="1">
    <citation type="submission" date="2020-04" db="EMBL/GenBank/DDBJ databases">
        <title>Hymenobacter polaris sp. nov., isolated from Arctic soil.</title>
        <authorList>
            <person name="Dahal R.H."/>
        </authorList>
    </citation>
    <scope>NUCLEOTIDE SEQUENCE [LARGE SCALE GENOMIC DNA]</scope>
    <source>
        <strain evidence="2 3">RP-2-7</strain>
    </source>
</reference>